<dbReference type="InterPro" id="IPR036915">
    <property type="entry name" value="Cyclin-like_sf"/>
</dbReference>
<dbReference type="GO" id="GO:0005634">
    <property type="term" value="C:nucleus"/>
    <property type="evidence" value="ECO:0007669"/>
    <property type="project" value="UniProtKB-SubCell"/>
</dbReference>
<dbReference type="GO" id="GO:0006384">
    <property type="term" value="P:transcription initiation at RNA polymerase III promoter"/>
    <property type="evidence" value="ECO:0007669"/>
    <property type="project" value="UniProtKB-ARBA"/>
</dbReference>
<dbReference type="SMART" id="SM00385">
    <property type="entry name" value="CYCLIN"/>
    <property type="match status" value="2"/>
</dbReference>
<sequence>MGCKACGGSEIEHDSSKGMSYCMACGEVCEENTIVAEVTFGEAASGAAIVQGSFVRAGQTRANIGGPGRHGGGQESRETTLFNSRRRIQRLATALNLSEHYIDSAQRYFTLALNLNFTRGRRSVYVSAACLYIVCRMEKNSQMLIDFSDILQVSVFKLGATFARLVNVLNLQLPIVDPSLYISRFASMLEFGERTQQVCMDAIRLVQRMDRDWIRTGRRPAGICGACLLIAARMHNFRRTQREIIRVVKIADTTLRRRLEEFRTTPSGGLTVADFRSLWLEQSVDPPAFTNGRIKARKAILAQQQQQQHQLVKGTLSLLRDTSVSERRDGAADSDEYKEIDDSMSESAESLAESAFNDAVDQAFQEEMNLYLHQDALKFISTDLAHRSFDPDVSKWTDMDDDEVQNIMLNEDEVRLKSEIWDRENKEFMEEQERKRQARELETNARKRRRSTKKKVVVAGATPLESAQNMLAMRRLSKKINYDVLGKLLVNEEAKPKVEPIHGSMIPSGAPSRMLSVAGSPISTSGYATPTQQTVVNGAQRNEIDGLPAALANVTSGSKDEARTIVYEEGHTEDLQSTAVDMAAAADDDEDEEDEDDEEHYADTYGEEFGGYDDADSEVKTNEAFSSVKAIINIAPDPSFDAGKIKLDYDK</sequence>
<dbReference type="InterPro" id="IPR013763">
    <property type="entry name" value="Cyclin-like_dom"/>
</dbReference>
<dbReference type="AlphaFoldDB" id="A0A9W8GA47"/>
<keyword evidence="9" id="KW-0539">Nucleus</keyword>
<dbReference type="GO" id="GO:0070897">
    <property type="term" value="P:transcription preinitiation complex assembly"/>
    <property type="evidence" value="ECO:0007669"/>
    <property type="project" value="InterPro"/>
</dbReference>
<dbReference type="SUPFAM" id="SSF47954">
    <property type="entry name" value="Cyclin-like"/>
    <property type="match status" value="2"/>
</dbReference>
<evidence type="ECO:0000256" key="11">
    <source>
        <dbReference type="SAM" id="MobiDB-lite"/>
    </source>
</evidence>
<evidence type="ECO:0000313" key="14">
    <source>
        <dbReference type="Proteomes" id="UP001151518"/>
    </source>
</evidence>
<dbReference type="Pfam" id="PF00382">
    <property type="entry name" value="TFIIB"/>
    <property type="match status" value="2"/>
</dbReference>
<dbReference type="GO" id="GO:0008270">
    <property type="term" value="F:zinc ion binding"/>
    <property type="evidence" value="ECO:0007669"/>
    <property type="project" value="UniProtKB-KW"/>
</dbReference>
<dbReference type="GO" id="GO:0097550">
    <property type="term" value="C:transcription preinitiation complex"/>
    <property type="evidence" value="ECO:0007669"/>
    <property type="project" value="TreeGrafter"/>
</dbReference>
<evidence type="ECO:0000256" key="6">
    <source>
        <dbReference type="ARBA" id="ARBA00023015"/>
    </source>
</evidence>
<evidence type="ECO:0000256" key="8">
    <source>
        <dbReference type="ARBA" id="ARBA00023163"/>
    </source>
</evidence>
<dbReference type="SUPFAM" id="SSF57783">
    <property type="entry name" value="Zinc beta-ribbon"/>
    <property type="match status" value="1"/>
</dbReference>
<dbReference type="Gene3D" id="1.20.5.650">
    <property type="entry name" value="Single helix bin"/>
    <property type="match status" value="1"/>
</dbReference>
<keyword evidence="5" id="KW-0862">Zinc</keyword>
<dbReference type="Pfam" id="PF08271">
    <property type="entry name" value="Zn_Ribbon_TF"/>
    <property type="match status" value="1"/>
</dbReference>
<gene>
    <name evidence="13" type="primary">BRF1_2</name>
    <name evidence="13" type="ORF">GGI25_002493</name>
</gene>
<dbReference type="InterPro" id="IPR011665">
    <property type="entry name" value="BRF1_TBP-bd_dom"/>
</dbReference>
<dbReference type="InterPro" id="IPR013137">
    <property type="entry name" value="Znf_TFIIB"/>
</dbReference>
<dbReference type="Gene3D" id="1.10.472.10">
    <property type="entry name" value="Cyclin-like"/>
    <property type="match status" value="2"/>
</dbReference>
<dbReference type="PANTHER" id="PTHR11618">
    <property type="entry name" value="TRANSCRIPTION INITIATION FACTOR IIB-RELATED"/>
    <property type="match status" value="1"/>
</dbReference>
<dbReference type="GO" id="GO:0001006">
    <property type="term" value="F:RNA polymerase III type 3 promoter sequence-specific DNA binding"/>
    <property type="evidence" value="ECO:0007669"/>
    <property type="project" value="TreeGrafter"/>
</dbReference>
<evidence type="ECO:0000259" key="12">
    <source>
        <dbReference type="SMART" id="SM00385"/>
    </source>
</evidence>
<accession>A0A9W8GA47</accession>
<reference evidence="13" key="1">
    <citation type="submission" date="2022-07" db="EMBL/GenBank/DDBJ databases">
        <title>Phylogenomic reconstructions and comparative analyses of Kickxellomycotina fungi.</title>
        <authorList>
            <person name="Reynolds N.K."/>
            <person name="Stajich J.E."/>
            <person name="Barry K."/>
            <person name="Grigoriev I.V."/>
            <person name="Crous P."/>
            <person name="Smith M.E."/>
        </authorList>
    </citation>
    <scope>NUCLEOTIDE SEQUENCE</scope>
    <source>
        <strain evidence="13">NRRL 3115</strain>
    </source>
</reference>
<dbReference type="FunFam" id="1.10.472.10:FF:000007">
    <property type="entry name" value="Transcription factor IIIB 90 kDa subunit"/>
    <property type="match status" value="1"/>
</dbReference>
<comment type="subcellular location">
    <subcellularLocation>
        <location evidence="1">Nucleus</location>
    </subcellularLocation>
</comment>
<dbReference type="EMBL" id="JANBTW010000022">
    <property type="protein sequence ID" value="KAJ2678321.1"/>
    <property type="molecule type" value="Genomic_DNA"/>
</dbReference>
<dbReference type="CDD" id="cd20553">
    <property type="entry name" value="CYCLIN_TFIIIB90_rpt1"/>
    <property type="match status" value="1"/>
</dbReference>
<dbReference type="GO" id="GO:0000126">
    <property type="term" value="C:transcription factor TFIIIB complex"/>
    <property type="evidence" value="ECO:0007669"/>
    <property type="project" value="TreeGrafter"/>
</dbReference>
<dbReference type="Pfam" id="PF07741">
    <property type="entry name" value="BRF1"/>
    <property type="match status" value="1"/>
</dbReference>
<keyword evidence="6" id="KW-0805">Transcription regulation</keyword>
<evidence type="ECO:0000256" key="9">
    <source>
        <dbReference type="ARBA" id="ARBA00023242"/>
    </source>
</evidence>
<dbReference type="Proteomes" id="UP001151518">
    <property type="component" value="Unassembled WGS sequence"/>
</dbReference>
<dbReference type="PRINTS" id="PR00685">
    <property type="entry name" value="TIFACTORIIB"/>
</dbReference>
<dbReference type="PANTHER" id="PTHR11618:SF4">
    <property type="entry name" value="TRANSCRIPTION FACTOR IIIB 90 KDA SUBUNIT"/>
    <property type="match status" value="1"/>
</dbReference>
<evidence type="ECO:0000256" key="3">
    <source>
        <dbReference type="ARBA" id="ARBA00022723"/>
    </source>
</evidence>
<dbReference type="CDD" id="cd20554">
    <property type="entry name" value="CYCLIN_TFIIIB90_rpt2"/>
    <property type="match status" value="1"/>
</dbReference>
<dbReference type="FunFam" id="1.10.472.10:FF:000002">
    <property type="entry name" value="Transcription factor IIIB 90 kDa subunit"/>
    <property type="match status" value="1"/>
</dbReference>
<proteinExistence type="inferred from homology"/>
<dbReference type="OrthoDB" id="511529at2759"/>
<evidence type="ECO:0000256" key="4">
    <source>
        <dbReference type="ARBA" id="ARBA00022771"/>
    </source>
</evidence>
<evidence type="ECO:0000256" key="5">
    <source>
        <dbReference type="ARBA" id="ARBA00022833"/>
    </source>
</evidence>
<feature type="compositionally biased region" description="Basic and acidic residues" evidence="11">
    <location>
        <begin position="324"/>
        <end position="341"/>
    </location>
</feature>
<feature type="region of interest" description="Disordered" evidence="11">
    <location>
        <begin position="432"/>
        <end position="452"/>
    </location>
</feature>
<feature type="region of interest" description="Disordered" evidence="11">
    <location>
        <begin position="584"/>
        <end position="617"/>
    </location>
</feature>
<feature type="compositionally biased region" description="Acidic residues" evidence="11">
    <location>
        <begin position="586"/>
        <end position="600"/>
    </location>
</feature>
<dbReference type="GO" id="GO:0017025">
    <property type="term" value="F:TBP-class protein binding"/>
    <property type="evidence" value="ECO:0007669"/>
    <property type="project" value="InterPro"/>
</dbReference>
<keyword evidence="8" id="KW-0804">Transcription</keyword>
<keyword evidence="3" id="KW-0479">Metal-binding</keyword>
<keyword evidence="4" id="KW-0863">Zinc-finger</keyword>
<dbReference type="GO" id="GO:0000995">
    <property type="term" value="F:RNA polymerase III general transcription initiation factor activity"/>
    <property type="evidence" value="ECO:0007669"/>
    <property type="project" value="TreeGrafter"/>
</dbReference>
<evidence type="ECO:0000256" key="2">
    <source>
        <dbReference type="ARBA" id="ARBA00010857"/>
    </source>
</evidence>
<evidence type="ECO:0000256" key="1">
    <source>
        <dbReference type="ARBA" id="ARBA00004123"/>
    </source>
</evidence>
<dbReference type="InterPro" id="IPR013150">
    <property type="entry name" value="TFIIB_cyclin"/>
</dbReference>
<feature type="domain" description="Cyclin-like" evidence="12">
    <location>
        <begin position="86"/>
        <end position="167"/>
    </location>
</feature>
<feature type="region of interest" description="Disordered" evidence="11">
    <location>
        <begin position="324"/>
        <end position="346"/>
    </location>
</feature>
<protein>
    <recommendedName>
        <fullName evidence="10">B-related factor 1</fullName>
    </recommendedName>
</protein>
<comment type="caution">
    <text evidence="13">The sequence shown here is derived from an EMBL/GenBank/DDBJ whole genome shotgun (WGS) entry which is preliminary data.</text>
</comment>
<organism evidence="13 14">
    <name type="scientific">Coemansia spiralis</name>
    <dbReference type="NCBI Taxonomy" id="417178"/>
    <lineage>
        <taxon>Eukaryota</taxon>
        <taxon>Fungi</taxon>
        <taxon>Fungi incertae sedis</taxon>
        <taxon>Zoopagomycota</taxon>
        <taxon>Kickxellomycotina</taxon>
        <taxon>Kickxellomycetes</taxon>
        <taxon>Kickxellales</taxon>
        <taxon>Kickxellaceae</taxon>
        <taxon>Coemansia</taxon>
    </lineage>
</organism>
<evidence type="ECO:0000313" key="13">
    <source>
        <dbReference type="EMBL" id="KAJ2678321.1"/>
    </source>
</evidence>
<feature type="compositionally biased region" description="Basic and acidic residues" evidence="11">
    <location>
        <begin position="432"/>
        <end position="445"/>
    </location>
</feature>
<comment type="similarity">
    <text evidence="2">Belongs to the TFIIB family.</text>
</comment>
<evidence type="ECO:0000256" key="7">
    <source>
        <dbReference type="ARBA" id="ARBA00023159"/>
    </source>
</evidence>
<keyword evidence="7" id="KW-0010">Activator</keyword>
<dbReference type="InterPro" id="IPR000812">
    <property type="entry name" value="TFIIB"/>
</dbReference>
<name>A0A9W8GA47_9FUNG</name>
<evidence type="ECO:0000256" key="10">
    <source>
        <dbReference type="ARBA" id="ARBA00031009"/>
    </source>
</evidence>
<feature type="domain" description="Cyclin-like" evidence="12">
    <location>
        <begin position="180"/>
        <end position="264"/>
    </location>
</feature>